<accession>A0A7V6A5J3</accession>
<dbReference type="EMBL" id="DTGR01000199">
    <property type="protein sequence ID" value="HHS30535.1"/>
    <property type="molecule type" value="Genomic_DNA"/>
</dbReference>
<name>A0A7V6A5J3_9BACT</name>
<feature type="chain" id="PRO_5031042447" evidence="2">
    <location>
        <begin position="28"/>
        <end position="433"/>
    </location>
</feature>
<gene>
    <name evidence="3" type="ORF">ENV52_12645</name>
</gene>
<evidence type="ECO:0000256" key="2">
    <source>
        <dbReference type="SAM" id="SignalP"/>
    </source>
</evidence>
<sequence length="433" mass="47793">MGKRYQILVMAGLTLGGLGLMGSPAGAQTYSHPYATDPYTFDQRQEYQQQRIQQGIESGALTPGEARYLERQQGRIDAAEDRMRADGRLSPRERQRLNQMQNQAARDIYRLDHNHRTAENWNGNHNGWGDHWNSGWDHHADRGWYGHRDADWYGRPYDPRYDYREDRQQSRIQHGIHTGELSPGEARYLERQQGHIQRIEDRMRADGRLSPWERQRLNQMQNRASRDIYRLEHNGRPDARSGDSQAGWQGRGYGPQGANSGSYGTTPSGAPVTGAISSGTSESGASQAWQGASGNLSGTAPGGTTTNGATTSGPAPSGTTSSTNTRSWQANRYGGNGYTPNNAATASSTAAGGPQGWQGNYARQGQPGAFRPPSPQAAHFGQPGPWQGQPRFQQQARAQFTPNMMRPNGNFMARPTAGLTGRVNAAGFWPRRR</sequence>
<keyword evidence="2" id="KW-0732">Signal</keyword>
<evidence type="ECO:0000313" key="3">
    <source>
        <dbReference type="EMBL" id="HHS30535.1"/>
    </source>
</evidence>
<feature type="compositionally biased region" description="Polar residues" evidence="1">
    <location>
        <begin position="257"/>
        <end position="268"/>
    </location>
</feature>
<comment type="caution">
    <text evidence="3">The sequence shown here is derived from an EMBL/GenBank/DDBJ whole genome shotgun (WGS) entry which is preliminary data.</text>
</comment>
<feature type="signal peptide" evidence="2">
    <location>
        <begin position="1"/>
        <end position="27"/>
    </location>
</feature>
<feature type="compositionally biased region" description="Polar residues" evidence="1">
    <location>
        <begin position="275"/>
        <end position="296"/>
    </location>
</feature>
<protein>
    <submittedName>
        <fullName evidence="3">Uncharacterized protein</fullName>
    </submittedName>
</protein>
<organism evidence="3">
    <name type="scientific">Desulfobacca acetoxidans</name>
    <dbReference type="NCBI Taxonomy" id="60893"/>
    <lineage>
        <taxon>Bacteria</taxon>
        <taxon>Pseudomonadati</taxon>
        <taxon>Thermodesulfobacteriota</taxon>
        <taxon>Desulfobaccia</taxon>
        <taxon>Desulfobaccales</taxon>
        <taxon>Desulfobaccaceae</taxon>
        <taxon>Desulfobacca</taxon>
    </lineage>
</organism>
<dbReference type="AlphaFoldDB" id="A0A7V6A5J3"/>
<feature type="compositionally biased region" description="Low complexity" evidence="1">
    <location>
        <begin position="380"/>
        <end position="392"/>
    </location>
</feature>
<proteinExistence type="predicted"/>
<feature type="region of interest" description="Disordered" evidence="1">
    <location>
        <begin position="233"/>
        <end position="392"/>
    </location>
</feature>
<feature type="compositionally biased region" description="Low complexity" evidence="1">
    <location>
        <begin position="297"/>
        <end position="323"/>
    </location>
</feature>
<reference evidence="3" key="1">
    <citation type="journal article" date="2020" name="mSystems">
        <title>Genome- and Community-Level Interaction Insights into Carbon Utilization and Element Cycling Functions of Hydrothermarchaeota in Hydrothermal Sediment.</title>
        <authorList>
            <person name="Zhou Z."/>
            <person name="Liu Y."/>
            <person name="Xu W."/>
            <person name="Pan J."/>
            <person name="Luo Z.H."/>
            <person name="Li M."/>
        </authorList>
    </citation>
    <scope>NUCLEOTIDE SEQUENCE [LARGE SCALE GENOMIC DNA]</scope>
    <source>
        <strain evidence="3">SpSt-767</strain>
    </source>
</reference>
<evidence type="ECO:0000256" key="1">
    <source>
        <dbReference type="SAM" id="MobiDB-lite"/>
    </source>
</evidence>
<feature type="compositionally biased region" description="Low complexity" evidence="1">
    <location>
        <begin position="340"/>
        <end position="352"/>
    </location>
</feature>